<reference evidence="2 3" key="1">
    <citation type="journal article" date="2019" name="Commun. Biol.">
        <title>The bagworm genome reveals a unique fibroin gene that provides high tensile strength.</title>
        <authorList>
            <person name="Kono N."/>
            <person name="Nakamura H."/>
            <person name="Ohtoshi R."/>
            <person name="Tomita M."/>
            <person name="Numata K."/>
            <person name="Arakawa K."/>
        </authorList>
    </citation>
    <scope>NUCLEOTIDE SEQUENCE [LARGE SCALE GENOMIC DNA]</scope>
</reference>
<accession>A0A4C1W9W4</accession>
<dbReference type="Proteomes" id="UP000299102">
    <property type="component" value="Unassembled WGS sequence"/>
</dbReference>
<dbReference type="EMBL" id="BGZK01000499">
    <property type="protein sequence ID" value="GBP47309.1"/>
    <property type="molecule type" value="Genomic_DNA"/>
</dbReference>
<feature type="region of interest" description="Disordered" evidence="1">
    <location>
        <begin position="23"/>
        <end position="43"/>
    </location>
</feature>
<comment type="caution">
    <text evidence="2">The sequence shown here is derived from an EMBL/GenBank/DDBJ whole genome shotgun (WGS) entry which is preliminary data.</text>
</comment>
<proteinExistence type="predicted"/>
<protein>
    <submittedName>
        <fullName evidence="2">Uncharacterized protein</fullName>
    </submittedName>
</protein>
<organism evidence="2 3">
    <name type="scientific">Eumeta variegata</name>
    <name type="common">Bagworm moth</name>
    <name type="synonym">Eumeta japonica</name>
    <dbReference type="NCBI Taxonomy" id="151549"/>
    <lineage>
        <taxon>Eukaryota</taxon>
        <taxon>Metazoa</taxon>
        <taxon>Ecdysozoa</taxon>
        <taxon>Arthropoda</taxon>
        <taxon>Hexapoda</taxon>
        <taxon>Insecta</taxon>
        <taxon>Pterygota</taxon>
        <taxon>Neoptera</taxon>
        <taxon>Endopterygota</taxon>
        <taxon>Lepidoptera</taxon>
        <taxon>Glossata</taxon>
        <taxon>Ditrysia</taxon>
        <taxon>Tineoidea</taxon>
        <taxon>Psychidae</taxon>
        <taxon>Oiketicinae</taxon>
        <taxon>Eumeta</taxon>
    </lineage>
</organism>
<gene>
    <name evidence="2" type="ORF">EVAR_38074_1</name>
</gene>
<evidence type="ECO:0000313" key="2">
    <source>
        <dbReference type="EMBL" id="GBP47309.1"/>
    </source>
</evidence>
<name>A0A4C1W9W4_EUMVA</name>
<dbReference type="AlphaFoldDB" id="A0A4C1W9W4"/>
<evidence type="ECO:0000256" key="1">
    <source>
        <dbReference type="SAM" id="MobiDB-lite"/>
    </source>
</evidence>
<keyword evidence="3" id="KW-1185">Reference proteome</keyword>
<sequence length="441" mass="49878">MDKVLDKGVVKDLMNERWLVMKQEKNTDSDKQNKCSQSVRDDRIPPLKLVRHSTVTSTTCNSTKLQDCNQKLDKAKNSQTTKEIVVKHCLPVAPPPQQKKHSFPSGKVESLKVSLKPNLRILASLRNRSIGTNTTITITKEEEQILALVKTAGLTLEHVRIIAEEINDDDSNQNVTPSTEVNKIEYSNMKREYFEKIREGLLQSKDMNKQELLPFLYFLLLDNHDCVNSLFCLTETNEDMTQLPVSSRECIFKALKYTMVPDTLQKVRKLLRDHILGTTKVHDELASEERKFKANETQTDAHLYKCSVEKRVKYSPPVIPSRITTENEAVLGGVKSNTATATITRPARSNLPVVDPMSGPSNSAGKRLGQSMAVNQMNTQKVVPSLGYVQNNDASPRYGAQQPRMYPAQNTAFPQPANYRWDPATRQIVCFPNSQWNTSQY</sequence>
<evidence type="ECO:0000313" key="3">
    <source>
        <dbReference type="Proteomes" id="UP000299102"/>
    </source>
</evidence>